<dbReference type="GO" id="GO:0016197">
    <property type="term" value="P:endosomal transport"/>
    <property type="evidence" value="ECO:0007669"/>
    <property type="project" value="InterPro"/>
</dbReference>
<dbReference type="GO" id="GO:0000724">
    <property type="term" value="P:double-strand break repair via homologous recombination"/>
    <property type="evidence" value="ECO:0007669"/>
    <property type="project" value="InterPro"/>
</dbReference>
<dbReference type="GeneTree" id="ENSGT00390000013178"/>
<dbReference type="GO" id="GO:0005829">
    <property type="term" value="C:cytosol"/>
    <property type="evidence" value="ECO:0007669"/>
    <property type="project" value="TreeGrafter"/>
</dbReference>
<dbReference type="GO" id="GO:0030119">
    <property type="term" value="C:AP-type membrane coat adaptor complex"/>
    <property type="evidence" value="ECO:0007669"/>
    <property type="project" value="InterPro"/>
</dbReference>
<keyword evidence="2" id="KW-1185">Reference proteome</keyword>
<dbReference type="GO" id="GO:0005770">
    <property type="term" value="C:late endosome"/>
    <property type="evidence" value="ECO:0007669"/>
    <property type="project" value="TreeGrafter"/>
</dbReference>
<dbReference type="AlphaFoldDB" id="A0AAY4ESM8"/>
<dbReference type="GO" id="GO:0005764">
    <property type="term" value="C:lysosome"/>
    <property type="evidence" value="ECO:0007669"/>
    <property type="project" value="TreeGrafter"/>
</dbReference>
<sequence>MVHSFLIHTLGPVSALSANESRVLFARAFGPEESAQRGAEPEPEPELVPETRRLLQKERLAVVARRVRSVVALGRAASGVPAVECVLGEEAAALGEADVGVLRLTSGEPFAVERTVLWLAVQSLAFCLVCDMHENLLLAEGTLRNIGRRCLEELRLLGPGSEVILKSDRIDALLNHYLPHGQLLFLNHRFTHCLDRELSSYGNK</sequence>
<gene>
    <name evidence="1" type="primary">AP5S1</name>
</gene>
<reference evidence="1 2" key="1">
    <citation type="submission" date="2020-06" db="EMBL/GenBank/DDBJ databases">
        <authorList>
            <consortium name="Wellcome Sanger Institute Data Sharing"/>
        </authorList>
    </citation>
    <scope>NUCLEOTIDE SEQUENCE [LARGE SCALE GENOMIC DNA]</scope>
</reference>
<dbReference type="PANTHER" id="PTHR16120">
    <property type="entry name" value="AP-5 COMPLEX SUBUNIT SIGMA-1"/>
    <property type="match status" value="1"/>
</dbReference>
<dbReference type="InterPro" id="IPR029392">
    <property type="entry name" value="AP-5_subunit_s1"/>
</dbReference>
<name>A0AAY4ESM8_9TELE</name>
<protein>
    <recommendedName>
        <fullName evidence="3">AP-5 complex subunit sigma-1</fullName>
    </recommendedName>
</protein>
<reference evidence="1" key="3">
    <citation type="submission" date="2025-09" db="UniProtKB">
        <authorList>
            <consortium name="Ensembl"/>
        </authorList>
    </citation>
    <scope>IDENTIFICATION</scope>
</reference>
<evidence type="ECO:0008006" key="3">
    <source>
        <dbReference type="Google" id="ProtNLM"/>
    </source>
</evidence>
<dbReference type="Ensembl" id="ENSDCDT00010071432.1">
    <property type="protein sequence ID" value="ENSDCDP00010060682.1"/>
    <property type="gene ID" value="ENSDCDG00010033653.1"/>
</dbReference>
<dbReference type="Pfam" id="PF15001">
    <property type="entry name" value="AP-5_subunit_s1"/>
    <property type="match status" value="1"/>
</dbReference>
<evidence type="ECO:0000313" key="2">
    <source>
        <dbReference type="Proteomes" id="UP000694580"/>
    </source>
</evidence>
<dbReference type="RefSeq" id="XP_028846017.1">
    <property type="nucleotide sequence ID" value="XM_028990184.1"/>
</dbReference>
<dbReference type="PANTHER" id="PTHR16120:SF0">
    <property type="entry name" value="AP-5 COMPLEX SUBUNIT SIGMA-1"/>
    <property type="match status" value="1"/>
</dbReference>
<dbReference type="GeneID" id="114796199"/>
<dbReference type="Proteomes" id="UP000694580">
    <property type="component" value="Chromosome 1"/>
</dbReference>
<reference evidence="1" key="2">
    <citation type="submission" date="2025-08" db="UniProtKB">
        <authorList>
            <consortium name="Ensembl"/>
        </authorList>
    </citation>
    <scope>IDENTIFICATION</scope>
</reference>
<accession>A0AAY4ESM8</accession>
<evidence type="ECO:0000313" key="1">
    <source>
        <dbReference type="Ensembl" id="ENSDCDP00010060682.1"/>
    </source>
</evidence>
<organism evidence="1 2">
    <name type="scientific">Denticeps clupeoides</name>
    <name type="common">denticle herring</name>
    <dbReference type="NCBI Taxonomy" id="299321"/>
    <lineage>
        <taxon>Eukaryota</taxon>
        <taxon>Metazoa</taxon>
        <taxon>Chordata</taxon>
        <taxon>Craniata</taxon>
        <taxon>Vertebrata</taxon>
        <taxon>Euteleostomi</taxon>
        <taxon>Actinopterygii</taxon>
        <taxon>Neopterygii</taxon>
        <taxon>Teleostei</taxon>
        <taxon>Clupei</taxon>
        <taxon>Clupeiformes</taxon>
        <taxon>Denticipitoidei</taxon>
        <taxon>Denticipitidae</taxon>
        <taxon>Denticeps</taxon>
    </lineage>
</organism>
<proteinExistence type="predicted"/>